<name>A0A4P9W4G3_9FUNG</name>
<accession>A0A4P9W4G3</accession>
<proteinExistence type="predicted"/>
<reference evidence="8" key="1">
    <citation type="journal article" date="2018" name="Nat. Microbiol.">
        <title>Leveraging single-cell genomics to expand the fungal tree of life.</title>
        <authorList>
            <person name="Ahrendt S.R."/>
            <person name="Quandt C.A."/>
            <person name="Ciobanu D."/>
            <person name="Clum A."/>
            <person name="Salamov A."/>
            <person name="Andreopoulos B."/>
            <person name="Cheng J.F."/>
            <person name="Woyke T."/>
            <person name="Pelin A."/>
            <person name="Henrissat B."/>
            <person name="Reynolds N.K."/>
            <person name="Benny G.L."/>
            <person name="Smith M.E."/>
            <person name="James T.Y."/>
            <person name="Grigoriev I.V."/>
        </authorList>
    </citation>
    <scope>NUCLEOTIDE SEQUENCE [LARGE SCALE GENOMIC DNA]</scope>
</reference>
<feature type="domain" description="G-protein coupled receptors family 2 profile 2" evidence="6">
    <location>
        <begin position="2"/>
        <end position="177"/>
    </location>
</feature>
<feature type="transmembrane region" description="Helical" evidence="5">
    <location>
        <begin position="76"/>
        <end position="100"/>
    </location>
</feature>
<dbReference type="EMBL" id="KZ998414">
    <property type="protein sequence ID" value="RKO86173.1"/>
    <property type="molecule type" value="Genomic_DNA"/>
</dbReference>
<dbReference type="GO" id="GO:0007189">
    <property type="term" value="P:adenylate cyclase-activating G protein-coupled receptor signaling pathway"/>
    <property type="evidence" value="ECO:0007669"/>
    <property type="project" value="TreeGrafter"/>
</dbReference>
<dbReference type="OrthoDB" id="2122879at2759"/>
<evidence type="ECO:0000256" key="1">
    <source>
        <dbReference type="ARBA" id="ARBA00004141"/>
    </source>
</evidence>
<evidence type="ECO:0000256" key="3">
    <source>
        <dbReference type="ARBA" id="ARBA00022989"/>
    </source>
</evidence>
<gene>
    <name evidence="7" type="ORF">BDK51DRAFT_8140</name>
</gene>
<dbReference type="InterPro" id="IPR017981">
    <property type="entry name" value="GPCR_2-like_7TM"/>
</dbReference>
<sequence>LTTTFTRVGSSLSILGCIYILVTRTAFPAFRTPANRLVSHLAVADILAHVGTLIARDAFINHGPNSALCQSQALTINWFFLVDAFLNASMALGLLLIIVFRLPSDRVRGFDPYLKMASWGTPGVVSICYLVVGTEGRGKIYGDATLWCWISDEYSYLRIATYHGPIWVTILFSFFVY</sequence>
<feature type="non-terminal residue" evidence="7">
    <location>
        <position position="1"/>
    </location>
</feature>
<dbReference type="Gene3D" id="1.20.1070.10">
    <property type="entry name" value="Rhodopsin 7-helix transmembrane proteins"/>
    <property type="match status" value="1"/>
</dbReference>
<keyword evidence="2 5" id="KW-0812">Transmembrane</keyword>
<feature type="transmembrane region" description="Helical" evidence="5">
    <location>
        <begin position="112"/>
        <end position="132"/>
    </location>
</feature>
<comment type="subcellular location">
    <subcellularLocation>
        <location evidence="1">Membrane</location>
        <topology evidence="1">Multi-pass membrane protein</topology>
    </subcellularLocation>
</comment>
<dbReference type="GO" id="GO:0007166">
    <property type="term" value="P:cell surface receptor signaling pathway"/>
    <property type="evidence" value="ECO:0007669"/>
    <property type="project" value="InterPro"/>
</dbReference>
<evidence type="ECO:0000256" key="5">
    <source>
        <dbReference type="SAM" id="Phobius"/>
    </source>
</evidence>
<dbReference type="Proteomes" id="UP000269721">
    <property type="component" value="Unassembled WGS sequence"/>
</dbReference>
<feature type="non-terminal residue" evidence="7">
    <location>
        <position position="177"/>
    </location>
</feature>
<evidence type="ECO:0000259" key="6">
    <source>
        <dbReference type="PROSITE" id="PS50261"/>
    </source>
</evidence>
<dbReference type="Pfam" id="PF05462">
    <property type="entry name" value="Dicty_CAR"/>
    <property type="match status" value="1"/>
</dbReference>
<evidence type="ECO:0000313" key="7">
    <source>
        <dbReference type="EMBL" id="RKO86173.1"/>
    </source>
</evidence>
<feature type="transmembrane region" description="Helical" evidence="5">
    <location>
        <begin position="156"/>
        <end position="176"/>
    </location>
</feature>
<dbReference type="PROSITE" id="PS50261">
    <property type="entry name" value="G_PROTEIN_RECEP_F2_4"/>
    <property type="match status" value="1"/>
</dbReference>
<keyword evidence="4 5" id="KW-0472">Membrane</keyword>
<dbReference type="AlphaFoldDB" id="A0A4P9W4G3"/>
<dbReference type="GO" id="GO:0005886">
    <property type="term" value="C:plasma membrane"/>
    <property type="evidence" value="ECO:0007669"/>
    <property type="project" value="TreeGrafter"/>
</dbReference>
<dbReference type="GO" id="GO:0004930">
    <property type="term" value="F:G protein-coupled receptor activity"/>
    <property type="evidence" value="ECO:0007669"/>
    <property type="project" value="TreeGrafter"/>
</dbReference>
<evidence type="ECO:0000313" key="8">
    <source>
        <dbReference type="Proteomes" id="UP000269721"/>
    </source>
</evidence>
<keyword evidence="3 5" id="KW-1133">Transmembrane helix</keyword>
<dbReference type="SUPFAM" id="SSF81321">
    <property type="entry name" value="Family A G protein-coupled receptor-like"/>
    <property type="match status" value="1"/>
</dbReference>
<dbReference type="PANTHER" id="PTHR23112:SF0">
    <property type="entry name" value="TRANSMEMBRANE PROTEIN 116"/>
    <property type="match status" value="1"/>
</dbReference>
<organism evidence="7 8">
    <name type="scientific">Blyttiomyces helicus</name>
    <dbReference type="NCBI Taxonomy" id="388810"/>
    <lineage>
        <taxon>Eukaryota</taxon>
        <taxon>Fungi</taxon>
        <taxon>Fungi incertae sedis</taxon>
        <taxon>Chytridiomycota</taxon>
        <taxon>Chytridiomycota incertae sedis</taxon>
        <taxon>Chytridiomycetes</taxon>
        <taxon>Chytridiomycetes incertae sedis</taxon>
        <taxon>Blyttiomyces</taxon>
    </lineage>
</organism>
<protein>
    <recommendedName>
        <fullName evidence="6">G-protein coupled receptors family 2 profile 2 domain-containing protein</fullName>
    </recommendedName>
</protein>
<dbReference type="PANTHER" id="PTHR23112">
    <property type="entry name" value="G PROTEIN-COUPLED RECEPTOR 157-RELATED"/>
    <property type="match status" value="1"/>
</dbReference>
<evidence type="ECO:0000256" key="2">
    <source>
        <dbReference type="ARBA" id="ARBA00022692"/>
    </source>
</evidence>
<feature type="transmembrane region" description="Helical" evidence="5">
    <location>
        <begin position="12"/>
        <end position="30"/>
    </location>
</feature>
<keyword evidence="8" id="KW-1185">Reference proteome</keyword>
<evidence type="ECO:0000256" key="4">
    <source>
        <dbReference type="ARBA" id="ARBA00023136"/>
    </source>
</evidence>